<gene>
    <name evidence="3" type="ORF">ISU07_20475</name>
</gene>
<feature type="transmembrane region" description="Helical" evidence="1">
    <location>
        <begin position="318"/>
        <end position="336"/>
    </location>
</feature>
<feature type="transmembrane region" description="Helical" evidence="1">
    <location>
        <begin position="292"/>
        <end position="312"/>
    </location>
</feature>
<comment type="caution">
    <text evidence="3">The sequence shown here is derived from an EMBL/GenBank/DDBJ whole genome shotgun (WGS) entry which is preliminary data.</text>
</comment>
<dbReference type="AlphaFoldDB" id="A0A930VFB3"/>
<accession>A0A930VFB3</accession>
<dbReference type="RefSeq" id="WP_194708696.1">
    <property type="nucleotide sequence ID" value="NZ_JADKPN010000016.1"/>
</dbReference>
<feature type="transmembrane region" description="Helical" evidence="1">
    <location>
        <begin position="237"/>
        <end position="255"/>
    </location>
</feature>
<feature type="domain" description="Acyltransferase 3" evidence="2">
    <location>
        <begin position="14"/>
        <end position="334"/>
    </location>
</feature>
<feature type="transmembrane region" description="Helical" evidence="1">
    <location>
        <begin position="48"/>
        <end position="65"/>
    </location>
</feature>
<keyword evidence="4" id="KW-1185">Reference proteome</keyword>
<reference evidence="3" key="1">
    <citation type="submission" date="2020-11" db="EMBL/GenBank/DDBJ databases">
        <title>Nocardioides sp. nov., isolated from Soil of Cynanchum wilfordii Hemsley rhizosphere.</title>
        <authorList>
            <person name="Lee J.-S."/>
            <person name="Suh M.K."/>
            <person name="Kim J.-S."/>
        </authorList>
    </citation>
    <scope>NUCLEOTIDE SEQUENCE</scope>
    <source>
        <strain evidence="3">KCTC 19275</strain>
    </source>
</reference>
<dbReference type="EMBL" id="JADKPN010000016">
    <property type="protein sequence ID" value="MBF4765512.1"/>
    <property type="molecule type" value="Genomic_DNA"/>
</dbReference>
<keyword evidence="3" id="KW-0808">Transferase</keyword>
<feature type="transmembrane region" description="Helical" evidence="1">
    <location>
        <begin position="159"/>
        <end position="177"/>
    </location>
</feature>
<protein>
    <submittedName>
        <fullName evidence="3">Acyltransferase</fullName>
    </submittedName>
</protein>
<dbReference type="Pfam" id="PF01757">
    <property type="entry name" value="Acyl_transf_3"/>
    <property type="match status" value="1"/>
</dbReference>
<name>A0A930VFB3_9ACTN</name>
<keyword evidence="1" id="KW-0472">Membrane</keyword>
<proteinExistence type="predicted"/>
<dbReference type="GO" id="GO:0016747">
    <property type="term" value="F:acyltransferase activity, transferring groups other than amino-acyl groups"/>
    <property type="evidence" value="ECO:0007669"/>
    <property type="project" value="InterPro"/>
</dbReference>
<feature type="transmembrane region" description="Helical" evidence="1">
    <location>
        <begin position="184"/>
        <end position="206"/>
    </location>
</feature>
<feature type="transmembrane region" description="Helical" evidence="1">
    <location>
        <begin position="18"/>
        <end position="36"/>
    </location>
</feature>
<keyword evidence="3" id="KW-0012">Acyltransferase</keyword>
<evidence type="ECO:0000313" key="4">
    <source>
        <dbReference type="Proteomes" id="UP000640489"/>
    </source>
</evidence>
<organism evidence="3 4">
    <name type="scientific">Nocardioides islandensis</name>
    <dbReference type="NCBI Taxonomy" id="433663"/>
    <lineage>
        <taxon>Bacteria</taxon>
        <taxon>Bacillati</taxon>
        <taxon>Actinomycetota</taxon>
        <taxon>Actinomycetes</taxon>
        <taxon>Propionibacteriales</taxon>
        <taxon>Nocardioidaceae</taxon>
        <taxon>Nocardioides</taxon>
    </lineage>
</organism>
<feature type="transmembrane region" description="Helical" evidence="1">
    <location>
        <begin position="261"/>
        <end position="280"/>
    </location>
</feature>
<dbReference type="Proteomes" id="UP000640489">
    <property type="component" value="Unassembled WGS sequence"/>
</dbReference>
<evidence type="ECO:0000313" key="3">
    <source>
        <dbReference type="EMBL" id="MBF4765512.1"/>
    </source>
</evidence>
<sequence length="372" mass="40581">MTTENRAVPERRDNSLNLVRLVLALMVLVSHAYAITGHGDEPTWQGKTLGTWAVYGFFALSGFLITGSRVGSPFGSYLVRRIARIYPGFLACLVVTITVFAPIAYAKQHHGLGGYLTTSDWPLNYVVNNLTLKVFGGTVAGTLSDAPFPGIWNGSLWTLYYEFMCYLIVGTLLALPFMRRRPLLLAPVFVGSVVFLAHPEWIQTYFGGHLDVIFLTPLLPFFLGGSVVWLLRDAIPLHWYVALPAAGVFVGAVLWREAWGGQAAAPLLAIVLLWLGQVLPSPAWIRRNDLSYGAYVYAFPVQQLVVLLGLGVTPFANMVTAAIGTGLFAAASWFVVERPAMRSIRGSISGVDVTLHHDHREPARQPAAAAAS</sequence>
<keyword evidence="1" id="KW-0812">Transmembrane</keyword>
<evidence type="ECO:0000259" key="2">
    <source>
        <dbReference type="Pfam" id="PF01757"/>
    </source>
</evidence>
<feature type="transmembrane region" description="Helical" evidence="1">
    <location>
        <begin position="212"/>
        <end position="230"/>
    </location>
</feature>
<feature type="transmembrane region" description="Helical" evidence="1">
    <location>
        <begin position="85"/>
        <end position="105"/>
    </location>
</feature>
<evidence type="ECO:0000256" key="1">
    <source>
        <dbReference type="SAM" id="Phobius"/>
    </source>
</evidence>
<keyword evidence="1" id="KW-1133">Transmembrane helix</keyword>
<dbReference type="InterPro" id="IPR002656">
    <property type="entry name" value="Acyl_transf_3_dom"/>
</dbReference>